<name>A0AAV5U039_9BILA</name>
<protein>
    <submittedName>
        <fullName evidence="1">Uncharacterized protein</fullName>
    </submittedName>
</protein>
<dbReference type="AlphaFoldDB" id="A0AAV5U039"/>
<sequence length="104" mass="10714">MKPFFSLHSHLGSPYFSAILSLWPSSSMRTAAESGARIAVILVFIAAGSSSFMAMSRISLAGTCAAADSLAIEPSMKEGSAFIATRACLNFSICSGVGVISMSA</sequence>
<gene>
    <name evidence="1" type="ORF">PENTCL1PPCAC_21978</name>
    <name evidence="2" type="ORF">PENTCL1PPCAC_21979</name>
</gene>
<dbReference type="Proteomes" id="UP001432027">
    <property type="component" value="Unassembled WGS sequence"/>
</dbReference>
<keyword evidence="3" id="KW-1185">Reference proteome</keyword>
<evidence type="ECO:0000313" key="2">
    <source>
        <dbReference type="EMBL" id="GMS99804.1"/>
    </source>
</evidence>
<reference evidence="1" key="1">
    <citation type="submission" date="2023-10" db="EMBL/GenBank/DDBJ databases">
        <title>Genome assembly of Pristionchus species.</title>
        <authorList>
            <person name="Yoshida K."/>
            <person name="Sommer R.J."/>
        </authorList>
    </citation>
    <scope>NUCLEOTIDE SEQUENCE</scope>
    <source>
        <strain evidence="1">RS0144</strain>
    </source>
</reference>
<accession>A0AAV5U039</accession>
<evidence type="ECO:0000313" key="3">
    <source>
        <dbReference type="Proteomes" id="UP001432027"/>
    </source>
</evidence>
<comment type="caution">
    <text evidence="1">The sequence shown here is derived from an EMBL/GenBank/DDBJ whole genome shotgun (WGS) entry which is preliminary data.</text>
</comment>
<dbReference type="EMBL" id="BTSX01000005">
    <property type="protein sequence ID" value="GMS99804.1"/>
    <property type="molecule type" value="Genomic_DNA"/>
</dbReference>
<organism evidence="1 3">
    <name type="scientific">Pristionchus entomophagus</name>
    <dbReference type="NCBI Taxonomy" id="358040"/>
    <lineage>
        <taxon>Eukaryota</taxon>
        <taxon>Metazoa</taxon>
        <taxon>Ecdysozoa</taxon>
        <taxon>Nematoda</taxon>
        <taxon>Chromadorea</taxon>
        <taxon>Rhabditida</taxon>
        <taxon>Rhabditina</taxon>
        <taxon>Diplogasteromorpha</taxon>
        <taxon>Diplogasteroidea</taxon>
        <taxon>Neodiplogasteridae</taxon>
        <taxon>Pristionchus</taxon>
    </lineage>
</organism>
<proteinExistence type="predicted"/>
<feature type="non-terminal residue" evidence="1">
    <location>
        <position position="104"/>
    </location>
</feature>
<evidence type="ECO:0000313" key="1">
    <source>
        <dbReference type="EMBL" id="GMS99803.1"/>
    </source>
</evidence>
<dbReference type="EMBL" id="BTSX01000005">
    <property type="protein sequence ID" value="GMS99803.1"/>
    <property type="molecule type" value="Genomic_DNA"/>
</dbReference>